<name>A0A8J5X6J8_DIALT</name>
<evidence type="ECO:0000256" key="8">
    <source>
        <dbReference type="ARBA" id="ARBA00023316"/>
    </source>
</evidence>
<feature type="region of interest" description="Disordered" evidence="9">
    <location>
        <begin position="569"/>
        <end position="607"/>
    </location>
</feature>
<gene>
    <name evidence="13" type="ORF">KFE25_011641</name>
</gene>
<evidence type="ECO:0000256" key="5">
    <source>
        <dbReference type="ARBA" id="ARBA00022989"/>
    </source>
</evidence>
<evidence type="ECO:0000313" key="13">
    <source>
        <dbReference type="EMBL" id="KAG8462191.1"/>
    </source>
</evidence>
<protein>
    <recommendedName>
        <fullName evidence="12">GH16 domain-containing protein</fullName>
    </recommendedName>
</protein>
<dbReference type="InterPro" id="IPR005629">
    <property type="entry name" value="Skn1/Kre6/Sbg1"/>
</dbReference>
<keyword evidence="4" id="KW-0735">Signal-anchor</keyword>
<feature type="region of interest" description="Disordered" evidence="9">
    <location>
        <begin position="492"/>
        <end position="523"/>
    </location>
</feature>
<evidence type="ECO:0000313" key="14">
    <source>
        <dbReference type="Proteomes" id="UP000751190"/>
    </source>
</evidence>
<feature type="signal peptide" evidence="11">
    <location>
        <begin position="1"/>
        <end position="20"/>
    </location>
</feature>
<keyword evidence="5 10" id="KW-1133">Transmembrane helix</keyword>
<dbReference type="InterPro" id="IPR000757">
    <property type="entry name" value="Beta-glucanase-like"/>
</dbReference>
<dbReference type="GO" id="GO:0006078">
    <property type="term" value="P:(1-&gt;6)-beta-D-glucan biosynthetic process"/>
    <property type="evidence" value="ECO:0007669"/>
    <property type="project" value="TreeGrafter"/>
</dbReference>
<evidence type="ECO:0000256" key="1">
    <source>
        <dbReference type="ARBA" id="ARBA00004606"/>
    </source>
</evidence>
<dbReference type="GO" id="GO:0071555">
    <property type="term" value="P:cell wall organization"/>
    <property type="evidence" value="ECO:0007669"/>
    <property type="project" value="UniProtKB-KW"/>
</dbReference>
<feature type="compositionally biased region" description="Low complexity" evidence="9">
    <location>
        <begin position="504"/>
        <end position="522"/>
    </location>
</feature>
<feature type="chain" id="PRO_5035217962" description="GH16 domain-containing protein" evidence="11">
    <location>
        <begin position="21"/>
        <end position="607"/>
    </location>
</feature>
<proteinExistence type="inferred from homology"/>
<evidence type="ECO:0000256" key="10">
    <source>
        <dbReference type="SAM" id="Phobius"/>
    </source>
</evidence>
<evidence type="ECO:0000256" key="7">
    <source>
        <dbReference type="ARBA" id="ARBA00023180"/>
    </source>
</evidence>
<evidence type="ECO:0000259" key="12">
    <source>
        <dbReference type="PROSITE" id="PS51762"/>
    </source>
</evidence>
<dbReference type="GO" id="GO:0005886">
    <property type="term" value="C:plasma membrane"/>
    <property type="evidence" value="ECO:0007669"/>
    <property type="project" value="TreeGrafter"/>
</dbReference>
<dbReference type="OrthoDB" id="412647at2759"/>
<reference evidence="13" key="1">
    <citation type="submission" date="2021-05" db="EMBL/GenBank/DDBJ databases">
        <title>The genome of the haptophyte Pavlova lutheri (Diacronema luteri, Pavlovales) - a model for lipid biosynthesis in eukaryotic algae.</title>
        <authorList>
            <person name="Hulatt C.J."/>
            <person name="Posewitz M.C."/>
        </authorList>
    </citation>
    <scope>NUCLEOTIDE SEQUENCE</scope>
    <source>
        <strain evidence="13">NIVA-4/92</strain>
    </source>
</reference>
<keyword evidence="11" id="KW-0732">Signal</keyword>
<dbReference type="PROSITE" id="PS51762">
    <property type="entry name" value="GH16_2"/>
    <property type="match status" value="1"/>
</dbReference>
<evidence type="ECO:0000256" key="6">
    <source>
        <dbReference type="ARBA" id="ARBA00023136"/>
    </source>
</evidence>
<dbReference type="PANTHER" id="PTHR31361:SF1">
    <property type="entry name" value="BETA-GLUCAN SYNTHESIS-ASSOCIATED PROTEIN KRE6-RELATED"/>
    <property type="match status" value="1"/>
</dbReference>
<sequence length="607" mass="65309">MDAARLALALCVLLGDEVRAAALPAACCWCDGDTPVSERSTLDSDGRRHELVFSDEFETLGRDFANGRDKRWTAINKSDYTNGSPMRYMPEAVTTVLDRGAYMRVSSNASVDDKEWREYARPHRSLHITTANITADARLAKAVNKTFTGGMLQSWNKFCFTGGIIEISAKFPAGAGFWPALWLFGNLGRAIYKESTDGLWPYSFEACDPDFEAMNVPTPGLKQRISGCDPEPGFGLNPRQGRGATEIDIAEVADSKNGANGWLATSLQAAPAIPKFFRPAHGEMPSGYRADPGTGRWALDPDAAHAARSATWYRGLRFGGNESNTPPVKPFVNWYGAPYADTLAGCTEGLNDLSERYRKFRLEWQEGDGGHLRWFIDDAFVFGIGDEALGRYTACGQSPTDDAFLCEHAPKRTMPAEPMSIVLNSALGSWNGGASATRGSLPGHLYVDHVRVWQRADRLNVGCDPPDHPTKEYIDAHPLLYGEPVLPRSEDACKPIYPPRARDAPLAPDGGDGGAARAPSARRAGEARGGAQARLIVSAVLVCAAVAAFVVGPRVVRAARGESAAARAASHYSSVVDGADAPDGGASIRAPMLLRPNGGGRRADAPR</sequence>
<keyword evidence="14" id="KW-1185">Reference proteome</keyword>
<feature type="transmembrane region" description="Helical" evidence="10">
    <location>
        <begin position="531"/>
        <end position="551"/>
    </location>
</feature>
<dbReference type="EMBL" id="JAGTXO010000022">
    <property type="protein sequence ID" value="KAG8462191.1"/>
    <property type="molecule type" value="Genomic_DNA"/>
</dbReference>
<dbReference type="InterPro" id="IPR013320">
    <property type="entry name" value="ConA-like_dom_sf"/>
</dbReference>
<keyword evidence="7" id="KW-0325">Glycoprotein</keyword>
<comment type="caution">
    <text evidence="13">The sequence shown here is derived from an EMBL/GenBank/DDBJ whole genome shotgun (WGS) entry which is preliminary data.</text>
</comment>
<dbReference type="Gene3D" id="2.60.120.200">
    <property type="match status" value="1"/>
</dbReference>
<keyword evidence="8" id="KW-0961">Cell wall biogenesis/degradation</keyword>
<comment type="subcellular location">
    <subcellularLocation>
        <location evidence="1">Membrane</location>
        <topology evidence="1">Single-pass type II membrane protein</topology>
    </subcellularLocation>
</comment>
<evidence type="ECO:0000256" key="9">
    <source>
        <dbReference type="SAM" id="MobiDB-lite"/>
    </source>
</evidence>
<accession>A0A8J5X6J8</accession>
<dbReference type="PANTHER" id="PTHR31361">
    <property type="entry name" value="BETA-GLUCAN SYNTHESIS-ASSOCIATED PROTEIN KRE6-RELATED"/>
    <property type="match status" value="1"/>
</dbReference>
<dbReference type="GO" id="GO:0015926">
    <property type="term" value="F:glucosidase activity"/>
    <property type="evidence" value="ECO:0007669"/>
    <property type="project" value="TreeGrafter"/>
</dbReference>
<evidence type="ECO:0000256" key="4">
    <source>
        <dbReference type="ARBA" id="ARBA00022968"/>
    </source>
</evidence>
<dbReference type="AlphaFoldDB" id="A0A8J5X6J8"/>
<keyword evidence="6 10" id="KW-0472">Membrane</keyword>
<evidence type="ECO:0000256" key="11">
    <source>
        <dbReference type="SAM" id="SignalP"/>
    </source>
</evidence>
<evidence type="ECO:0000256" key="3">
    <source>
        <dbReference type="ARBA" id="ARBA00022692"/>
    </source>
</evidence>
<feature type="domain" description="GH16" evidence="12">
    <location>
        <begin position="37"/>
        <end position="458"/>
    </location>
</feature>
<dbReference type="OMA" id="YTWFNTT"/>
<dbReference type="GO" id="GO:0005789">
    <property type="term" value="C:endoplasmic reticulum membrane"/>
    <property type="evidence" value="ECO:0007669"/>
    <property type="project" value="TreeGrafter"/>
</dbReference>
<organism evidence="13 14">
    <name type="scientific">Diacronema lutheri</name>
    <name type="common">Unicellular marine alga</name>
    <name type="synonym">Monochrysis lutheri</name>
    <dbReference type="NCBI Taxonomy" id="2081491"/>
    <lineage>
        <taxon>Eukaryota</taxon>
        <taxon>Haptista</taxon>
        <taxon>Haptophyta</taxon>
        <taxon>Pavlovophyceae</taxon>
        <taxon>Pavlovales</taxon>
        <taxon>Pavlovaceae</taxon>
        <taxon>Diacronema</taxon>
    </lineage>
</organism>
<keyword evidence="3 10" id="KW-0812">Transmembrane</keyword>
<comment type="similarity">
    <text evidence="2">Belongs to the SKN1/KRE6 family.</text>
</comment>
<dbReference type="Pfam" id="PF03935">
    <property type="entry name" value="SKN1_KRE6_Sbg1"/>
    <property type="match status" value="3"/>
</dbReference>
<dbReference type="SUPFAM" id="SSF49899">
    <property type="entry name" value="Concanavalin A-like lectins/glucanases"/>
    <property type="match status" value="1"/>
</dbReference>
<dbReference type="Proteomes" id="UP000751190">
    <property type="component" value="Unassembled WGS sequence"/>
</dbReference>
<evidence type="ECO:0000256" key="2">
    <source>
        <dbReference type="ARBA" id="ARBA00010962"/>
    </source>
</evidence>